<dbReference type="FunFam" id="2.170.130.10:FF:000003">
    <property type="entry name" value="SusC/RagA family TonB-linked outer membrane protein"/>
    <property type="match status" value="1"/>
</dbReference>
<dbReference type="Gene3D" id="2.60.40.1120">
    <property type="entry name" value="Carboxypeptidase-like, regulatory domain"/>
    <property type="match status" value="1"/>
</dbReference>
<dbReference type="InterPro" id="IPR039426">
    <property type="entry name" value="TonB-dep_rcpt-like"/>
</dbReference>
<protein>
    <recommendedName>
        <fullName evidence="3">TonB-dependent receptor plug domain-containing protein</fullName>
    </recommendedName>
</protein>
<evidence type="ECO:0000313" key="4">
    <source>
        <dbReference type="EMBL" id="OKZ28465.1"/>
    </source>
</evidence>
<keyword evidence="1" id="KW-0813">Transport</keyword>
<organism evidence="4 5">
    <name type="scientific">Bacteroides uniformis</name>
    <dbReference type="NCBI Taxonomy" id="820"/>
    <lineage>
        <taxon>Bacteria</taxon>
        <taxon>Pseudomonadati</taxon>
        <taxon>Bacteroidota</taxon>
        <taxon>Bacteroidia</taxon>
        <taxon>Bacteroidales</taxon>
        <taxon>Bacteroidaceae</taxon>
        <taxon>Bacteroides</taxon>
    </lineage>
</organism>
<dbReference type="EMBL" id="MNQU01000343">
    <property type="protein sequence ID" value="OKZ28465.1"/>
    <property type="molecule type" value="Genomic_DNA"/>
</dbReference>
<feature type="domain" description="TonB-dependent receptor plug" evidence="3">
    <location>
        <begin position="121"/>
        <end position="224"/>
    </location>
</feature>
<dbReference type="Pfam" id="PF07715">
    <property type="entry name" value="Plug"/>
    <property type="match status" value="1"/>
</dbReference>
<dbReference type="AlphaFoldDB" id="A0A1Q6HP88"/>
<dbReference type="InterPro" id="IPR012910">
    <property type="entry name" value="Plug_dom"/>
</dbReference>
<keyword evidence="1" id="KW-0812">Transmembrane</keyword>
<dbReference type="PROSITE" id="PS52016">
    <property type="entry name" value="TONB_DEPENDENT_REC_3"/>
    <property type="match status" value="1"/>
</dbReference>
<accession>A0A1Q6HP88</accession>
<evidence type="ECO:0000256" key="2">
    <source>
        <dbReference type="SAM" id="SignalP"/>
    </source>
</evidence>
<keyword evidence="1" id="KW-0472">Membrane</keyword>
<keyword evidence="1" id="KW-0998">Cell outer membrane</keyword>
<evidence type="ECO:0000313" key="5">
    <source>
        <dbReference type="Proteomes" id="UP000186549"/>
    </source>
</evidence>
<dbReference type="SUPFAM" id="SSF49464">
    <property type="entry name" value="Carboxypeptidase regulatory domain-like"/>
    <property type="match status" value="1"/>
</dbReference>
<dbReference type="InterPro" id="IPR037066">
    <property type="entry name" value="Plug_dom_sf"/>
</dbReference>
<evidence type="ECO:0000256" key="1">
    <source>
        <dbReference type="PROSITE-ProRule" id="PRU01360"/>
    </source>
</evidence>
<dbReference type="InterPro" id="IPR008969">
    <property type="entry name" value="CarboxyPept-like_regulatory"/>
</dbReference>
<comment type="similarity">
    <text evidence="1">Belongs to the TonB-dependent receptor family.</text>
</comment>
<comment type="caution">
    <text evidence="4">The sequence shown here is derived from an EMBL/GenBank/DDBJ whole genome shotgun (WGS) entry which is preliminary data.</text>
</comment>
<feature type="chain" id="PRO_5012366654" description="TonB-dependent receptor plug domain-containing protein" evidence="2">
    <location>
        <begin position="19"/>
        <end position="1030"/>
    </location>
</feature>
<name>A0A1Q6HP88_BACUN</name>
<evidence type="ECO:0000259" key="3">
    <source>
        <dbReference type="Pfam" id="PF07715"/>
    </source>
</evidence>
<dbReference type="InterPro" id="IPR023996">
    <property type="entry name" value="TonB-dep_OMP_SusC/RagA"/>
</dbReference>
<keyword evidence="1" id="KW-1134">Transmembrane beta strand</keyword>
<dbReference type="Proteomes" id="UP000186549">
    <property type="component" value="Unassembled WGS sequence"/>
</dbReference>
<dbReference type="SUPFAM" id="SSF56935">
    <property type="entry name" value="Porins"/>
    <property type="match status" value="1"/>
</dbReference>
<dbReference type="NCBIfam" id="TIGR04057">
    <property type="entry name" value="SusC_RagA_signa"/>
    <property type="match status" value="1"/>
</dbReference>
<comment type="subcellular location">
    <subcellularLocation>
        <location evidence="1">Cell outer membrane</location>
        <topology evidence="1">Multi-pass membrane protein</topology>
    </subcellularLocation>
</comment>
<dbReference type="InterPro" id="IPR023997">
    <property type="entry name" value="TonB-dep_OMP_SusC/RagA_CS"/>
</dbReference>
<dbReference type="Pfam" id="PF13715">
    <property type="entry name" value="CarbopepD_reg_2"/>
    <property type="match status" value="1"/>
</dbReference>
<gene>
    <name evidence="4" type="ORF">BHV79_19350</name>
</gene>
<dbReference type="NCBIfam" id="TIGR04056">
    <property type="entry name" value="OMP_RagA_SusC"/>
    <property type="match status" value="1"/>
</dbReference>
<sequence>MWRYILLIVFFLPFGIQAQNQTKAKITVSGQITDSSGNPLPGVNVIVKNQSSLGVISDMDGNYMITKISPYDILVYSYMGFKSQEIPVDKRKVIKVIMTEDTEVLQEVVVVGYGSQKKASVIGAISNIDPVKLRVPTSSVTHALGGRIAGIMSTQRSGEPGADNASFNIRGLSTFGAGSGPLVLVDGVEGRSINDIDIEDIESFSVLKDASATAVYGVRGANGVVMITTRKGKEGKVSISARYEVGLTTPTRLPEFTDSYTYANLKNYSLLGREQSAAFSPMELDKFKYGLDPDLYPNVDWLNELTNNVSMNQKAQVNVSGGSQIARYYISLGYYNEEGFLKDIGGNGYNTNINYNKYNFRSNVDVNITPTTVLELGISGILFDKQRPRAGAGTVLSYAMTMNPTKFPMVYSDGRIPRMNDIENPYEILTQRGYTKEMYNRIDANLTLRQDFSGILKGLTALFKYSFDVENSYNGNYNKKVDTWFATGRDSEGKLLMTPVDQGNTGALSFNKDSEGGVRVNYLEVRLNYDNLFAGVHRIGGLLLYNQRQSVNTAVVNNLKNALPYRSQGLSGRIAYSYKNCYFGEFNFGYNGSENFMKGKRFGFFPSYAVGWLVSNESWFKNATKYVTLLKLRGSYGIVGNDQTGAGRFPFYTMVSGGNGGYTFGVDGNKTFGGAAEGLIGSPNLTWETSKKTNFGFEIGLFDRLTLTGDVFTENRTKIFVRRNSLSSVIGIHPAHLPSANLGEMDNKGFEFTVDYKDRIGNVDIGFFGNFTFNRNKVIETDQAPALYDYQERTGRKLYGTIDMSSTAGMGYVAMGLFKDQEEIDSSPMQTMAAQLRPGDIRYKDMNGDNIINKYDMVFMQSNTPEIIYGFGFSAIWKGIDFSVFFQGLGHCNTFLPEDITPFYYANERGNILQHVADNVFIPADISGNPETENYNALYPRMAQSNDRNNTVRSSYWLRSTAFLRLKNAEIGYTFPQILTKKLFVSKARIYLSGTNLLTFDSFDLWDPEVSGYGTYPLNMVGTIGIKLDF</sequence>
<dbReference type="Gene3D" id="2.170.130.10">
    <property type="entry name" value="TonB-dependent receptor, plug domain"/>
    <property type="match status" value="1"/>
</dbReference>
<feature type="signal peptide" evidence="2">
    <location>
        <begin position="1"/>
        <end position="18"/>
    </location>
</feature>
<dbReference type="GO" id="GO:0009279">
    <property type="term" value="C:cell outer membrane"/>
    <property type="evidence" value="ECO:0007669"/>
    <property type="project" value="UniProtKB-SubCell"/>
</dbReference>
<reference evidence="4 5" key="1">
    <citation type="journal article" date="2016" name="Nat. Biotechnol.">
        <title>Measurement of bacterial replication rates in microbial communities.</title>
        <authorList>
            <person name="Brown C.T."/>
            <person name="Olm M.R."/>
            <person name="Thomas B.C."/>
            <person name="Banfield J.F."/>
        </authorList>
    </citation>
    <scope>NUCLEOTIDE SEQUENCE [LARGE SCALE GENOMIC DNA]</scope>
    <source>
        <strain evidence="4">45_41</strain>
    </source>
</reference>
<keyword evidence="2" id="KW-0732">Signal</keyword>
<proteinExistence type="inferred from homology"/>